<evidence type="ECO:0000256" key="1">
    <source>
        <dbReference type="ARBA" id="ARBA00023015"/>
    </source>
</evidence>
<organism evidence="7 8">
    <name type="scientific">Salininema proteolyticum</name>
    <dbReference type="NCBI Taxonomy" id="1607685"/>
    <lineage>
        <taxon>Bacteria</taxon>
        <taxon>Bacillati</taxon>
        <taxon>Actinomycetota</taxon>
        <taxon>Actinomycetes</taxon>
        <taxon>Glycomycetales</taxon>
        <taxon>Glycomycetaceae</taxon>
        <taxon>Salininema</taxon>
    </lineage>
</organism>
<keyword evidence="3" id="KW-0804">Transcription</keyword>
<comment type="caution">
    <text evidence="7">The sequence shown here is derived from an EMBL/GenBank/DDBJ whole genome shotgun (WGS) entry which is preliminary data.</text>
</comment>
<dbReference type="EMBL" id="JBHSDK010000010">
    <property type="protein sequence ID" value="MFC4334839.1"/>
    <property type="molecule type" value="Genomic_DNA"/>
</dbReference>
<dbReference type="Proteomes" id="UP001595823">
    <property type="component" value="Unassembled WGS sequence"/>
</dbReference>
<dbReference type="PROSITE" id="PS01081">
    <property type="entry name" value="HTH_TETR_1"/>
    <property type="match status" value="1"/>
</dbReference>
<sequence length="239" mass="25977">MSTGTMSAATVPTARKADVPGPAAEFTRTNVLERATGQHALRRLPVQERSAARVGRMLDAAADLIEEVGYDRLSTTAIAQRADVAIGSVYQFFGDKRSLAEALSQRYIKQYFERLEARLANEGPSDWRGGLAVAFAEYTYMYRTAPGFRVLHLADAIDPGKGNDITTGADVIAGHIAAMLEETYELEVTPALRETIGVAVETGQALVRLAFRRDKTGDDAALAEAERVVAEYLARRLQA</sequence>
<protein>
    <submittedName>
        <fullName evidence="7">TetR family transcriptional regulator</fullName>
    </submittedName>
</protein>
<name>A0ABV8TVL8_9ACTN</name>
<evidence type="ECO:0000256" key="2">
    <source>
        <dbReference type="ARBA" id="ARBA00023125"/>
    </source>
</evidence>
<dbReference type="Pfam" id="PF17928">
    <property type="entry name" value="TetR_C_22"/>
    <property type="match status" value="1"/>
</dbReference>
<feature type="compositionally biased region" description="Polar residues" evidence="5">
    <location>
        <begin position="1"/>
        <end position="10"/>
    </location>
</feature>
<dbReference type="SUPFAM" id="SSF46689">
    <property type="entry name" value="Homeodomain-like"/>
    <property type="match status" value="1"/>
</dbReference>
<dbReference type="InterPro" id="IPR041674">
    <property type="entry name" value="TetR_C_22"/>
</dbReference>
<gene>
    <name evidence="7" type="ORF">ACFPET_06475</name>
</gene>
<dbReference type="Pfam" id="PF00440">
    <property type="entry name" value="TetR_N"/>
    <property type="match status" value="1"/>
</dbReference>
<dbReference type="PANTHER" id="PTHR30055:SF151">
    <property type="entry name" value="TRANSCRIPTIONAL REGULATORY PROTEIN"/>
    <property type="match status" value="1"/>
</dbReference>
<evidence type="ECO:0000256" key="4">
    <source>
        <dbReference type="PROSITE-ProRule" id="PRU00335"/>
    </source>
</evidence>
<dbReference type="InterPro" id="IPR050109">
    <property type="entry name" value="HTH-type_TetR-like_transc_reg"/>
</dbReference>
<dbReference type="Gene3D" id="1.10.357.10">
    <property type="entry name" value="Tetracycline Repressor, domain 2"/>
    <property type="match status" value="1"/>
</dbReference>
<keyword evidence="8" id="KW-1185">Reference proteome</keyword>
<evidence type="ECO:0000256" key="3">
    <source>
        <dbReference type="ARBA" id="ARBA00023163"/>
    </source>
</evidence>
<proteinExistence type="predicted"/>
<keyword evidence="2 4" id="KW-0238">DNA-binding</keyword>
<dbReference type="RefSeq" id="WP_380618929.1">
    <property type="nucleotide sequence ID" value="NZ_JBHSDK010000010.1"/>
</dbReference>
<evidence type="ECO:0000259" key="6">
    <source>
        <dbReference type="PROSITE" id="PS50977"/>
    </source>
</evidence>
<dbReference type="InterPro" id="IPR009057">
    <property type="entry name" value="Homeodomain-like_sf"/>
</dbReference>
<feature type="region of interest" description="Disordered" evidence="5">
    <location>
        <begin position="1"/>
        <end position="22"/>
    </location>
</feature>
<evidence type="ECO:0000313" key="7">
    <source>
        <dbReference type="EMBL" id="MFC4334839.1"/>
    </source>
</evidence>
<dbReference type="PANTHER" id="PTHR30055">
    <property type="entry name" value="HTH-TYPE TRANSCRIPTIONAL REGULATOR RUTR"/>
    <property type="match status" value="1"/>
</dbReference>
<feature type="DNA-binding region" description="H-T-H motif" evidence="4">
    <location>
        <begin position="74"/>
        <end position="93"/>
    </location>
</feature>
<dbReference type="InterPro" id="IPR001647">
    <property type="entry name" value="HTH_TetR"/>
</dbReference>
<keyword evidence="1" id="KW-0805">Transcription regulation</keyword>
<dbReference type="InterPro" id="IPR023772">
    <property type="entry name" value="DNA-bd_HTH_TetR-type_CS"/>
</dbReference>
<feature type="domain" description="HTH tetR-type" evidence="6">
    <location>
        <begin position="51"/>
        <end position="111"/>
    </location>
</feature>
<dbReference type="PROSITE" id="PS50977">
    <property type="entry name" value="HTH_TETR_2"/>
    <property type="match status" value="1"/>
</dbReference>
<reference evidence="8" key="1">
    <citation type="journal article" date="2019" name="Int. J. Syst. Evol. Microbiol.">
        <title>The Global Catalogue of Microorganisms (GCM) 10K type strain sequencing project: providing services to taxonomists for standard genome sequencing and annotation.</title>
        <authorList>
            <consortium name="The Broad Institute Genomics Platform"/>
            <consortium name="The Broad Institute Genome Sequencing Center for Infectious Disease"/>
            <person name="Wu L."/>
            <person name="Ma J."/>
        </authorList>
    </citation>
    <scope>NUCLEOTIDE SEQUENCE [LARGE SCALE GENOMIC DNA]</scope>
    <source>
        <strain evidence="8">IBRC-M 10908</strain>
    </source>
</reference>
<evidence type="ECO:0000256" key="5">
    <source>
        <dbReference type="SAM" id="MobiDB-lite"/>
    </source>
</evidence>
<dbReference type="PRINTS" id="PR00455">
    <property type="entry name" value="HTHTETR"/>
</dbReference>
<accession>A0ABV8TVL8</accession>
<evidence type="ECO:0000313" key="8">
    <source>
        <dbReference type="Proteomes" id="UP001595823"/>
    </source>
</evidence>